<evidence type="ECO:0000313" key="2">
    <source>
        <dbReference type="EMBL" id="KAG5950056.1"/>
    </source>
</evidence>
<organism evidence="2 3">
    <name type="scientific">Claviceps arundinis</name>
    <dbReference type="NCBI Taxonomy" id="1623583"/>
    <lineage>
        <taxon>Eukaryota</taxon>
        <taxon>Fungi</taxon>
        <taxon>Dikarya</taxon>
        <taxon>Ascomycota</taxon>
        <taxon>Pezizomycotina</taxon>
        <taxon>Sordariomycetes</taxon>
        <taxon>Hypocreomycetidae</taxon>
        <taxon>Hypocreales</taxon>
        <taxon>Clavicipitaceae</taxon>
        <taxon>Claviceps</taxon>
    </lineage>
</organism>
<gene>
    <name evidence="2" type="ORF">E4U57_008061</name>
</gene>
<feature type="compositionally biased region" description="Polar residues" evidence="1">
    <location>
        <begin position="18"/>
        <end position="32"/>
    </location>
</feature>
<name>A0ABQ7P0T8_9HYPO</name>
<accession>A0ABQ7P0T8</accession>
<dbReference type="Proteomes" id="UP000742024">
    <property type="component" value="Unassembled WGS sequence"/>
</dbReference>
<dbReference type="EMBL" id="SRPR01000928">
    <property type="protein sequence ID" value="KAG5950056.1"/>
    <property type="molecule type" value="Genomic_DNA"/>
</dbReference>
<comment type="caution">
    <text evidence="2">The sequence shown here is derived from an EMBL/GenBank/DDBJ whole genome shotgun (WGS) entry which is preliminary data.</text>
</comment>
<sequence length="206" mass="21992">MATLSTNAHPRDTDGAAQFSSDSEPSSPTNLLRTKRQRAAHTAPERVQHPGKVAGEDTTAQTFLGKHLDDLNRSFQVKKEVFTKLGRTLDDLVTGYRGDNQREHRATARHLVSMVLEHLNTKVFDTSSLHDGFPGTPSSSPRTASHDANPQTRDGLGGNLSYAAVASRGTGAARTVASAAVARVAPLKAKTEEDIRVLVTVAEGAS</sequence>
<feature type="region of interest" description="Disordered" evidence="1">
    <location>
        <begin position="126"/>
        <end position="156"/>
    </location>
</feature>
<feature type="region of interest" description="Disordered" evidence="1">
    <location>
        <begin position="1"/>
        <end position="56"/>
    </location>
</feature>
<reference evidence="2 3" key="1">
    <citation type="journal article" date="2020" name="bioRxiv">
        <title>Whole genome comparisons of ergot fungi reveals the divergence and evolution of species within the genus Claviceps are the result of varying mechanisms driving genome evolution and host range expansion.</title>
        <authorList>
            <person name="Wyka S.A."/>
            <person name="Mondo S.J."/>
            <person name="Liu M."/>
            <person name="Dettman J."/>
            <person name="Nalam V."/>
            <person name="Broders K.D."/>
        </authorList>
    </citation>
    <scope>NUCLEOTIDE SEQUENCE [LARGE SCALE GENOMIC DNA]</scope>
    <source>
        <strain evidence="2 3">LM583</strain>
    </source>
</reference>
<evidence type="ECO:0000313" key="3">
    <source>
        <dbReference type="Proteomes" id="UP000742024"/>
    </source>
</evidence>
<feature type="compositionally biased region" description="Polar residues" evidence="1">
    <location>
        <begin position="136"/>
        <end position="152"/>
    </location>
</feature>
<protein>
    <submittedName>
        <fullName evidence="2">Uncharacterized protein</fullName>
    </submittedName>
</protein>
<evidence type="ECO:0000256" key="1">
    <source>
        <dbReference type="SAM" id="MobiDB-lite"/>
    </source>
</evidence>
<proteinExistence type="predicted"/>
<keyword evidence="3" id="KW-1185">Reference proteome</keyword>